<dbReference type="InterPro" id="IPR002539">
    <property type="entry name" value="MaoC-like_dom"/>
</dbReference>
<evidence type="ECO:0000259" key="1">
    <source>
        <dbReference type="Pfam" id="PF01575"/>
    </source>
</evidence>
<dbReference type="Pfam" id="PF01575">
    <property type="entry name" value="MaoC_dehydratas"/>
    <property type="match status" value="1"/>
</dbReference>
<dbReference type="SUPFAM" id="SSF54637">
    <property type="entry name" value="Thioesterase/thiol ester dehydrase-isomerase"/>
    <property type="match status" value="1"/>
</dbReference>
<dbReference type="STRING" id="1120977.GCA_000619845_01228"/>
<gene>
    <name evidence="2" type="ORF">E2B99_05615</name>
</gene>
<protein>
    <submittedName>
        <fullName evidence="2">MaoC family dehydratase</fullName>
    </submittedName>
</protein>
<proteinExistence type="predicted"/>
<dbReference type="AlphaFoldDB" id="A0A4Y7XDA4"/>
<dbReference type="PANTHER" id="PTHR43664:SF1">
    <property type="entry name" value="BETA-METHYLMALYL-COA DEHYDRATASE"/>
    <property type="match status" value="1"/>
</dbReference>
<evidence type="ECO:0000313" key="2">
    <source>
        <dbReference type="EMBL" id="TEU28609.1"/>
    </source>
</evidence>
<dbReference type="OrthoDB" id="5298629at2"/>
<dbReference type="CDD" id="cd03454">
    <property type="entry name" value="YdeM"/>
    <property type="match status" value="1"/>
</dbReference>
<comment type="caution">
    <text evidence="2">The sequence shown here is derived from an EMBL/GenBank/DDBJ whole genome shotgun (WGS) entry which is preliminary data.</text>
</comment>
<dbReference type="InterPro" id="IPR052342">
    <property type="entry name" value="MCH/BMMD"/>
</dbReference>
<dbReference type="PANTHER" id="PTHR43664">
    <property type="entry name" value="MONOAMINE OXIDASE-RELATED"/>
    <property type="match status" value="1"/>
</dbReference>
<evidence type="ECO:0000313" key="3">
    <source>
        <dbReference type="Proteomes" id="UP000297834"/>
    </source>
</evidence>
<name>A0A4Y7XDA4_9GAMM</name>
<dbReference type="InterPro" id="IPR029069">
    <property type="entry name" value="HotDog_dom_sf"/>
</dbReference>
<reference evidence="2 3" key="1">
    <citation type="submission" date="2019-03" db="EMBL/GenBank/DDBJ databases">
        <title>Alkanindiges illinoisensis: a potential pathogenic isolated from ascites of a gastric cancer patient with abdominal metastasis.</title>
        <authorList>
            <person name="Hu X."/>
            <person name="Yang B."/>
            <person name="Yan X."/>
            <person name="Lin L."/>
            <person name="Zhao H."/>
            <person name="Zhou F."/>
            <person name="Su B."/>
            <person name="Chen J."/>
            <person name="Rui Y."/>
            <person name="Wang Q."/>
            <person name="Zheng L."/>
        </authorList>
    </citation>
    <scope>NUCLEOTIDE SEQUENCE [LARGE SCALE GENOMIC DNA]</scope>
    <source>
        <strain evidence="2 3">NFYY 23406</strain>
    </source>
</reference>
<accession>A0A4Y7XDA4</accession>
<dbReference type="Proteomes" id="UP000297834">
    <property type="component" value="Unassembled WGS sequence"/>
</dbReference>
<dbReference type="Gene3D" id="3.10.129.10">
    <property type="entry name" value="Hotdog Thioesterase"/>
    <property type="match status" value="1"/>
</dbReference>
<organism evidence="2 3">
    <name type="scientific">Alkanindiges illinoisensis</name>
    <dbReference type="NCBI Taxonomy" id="197183"/>
    <lineage>
        <taxon>Bacteria</taxon>
        <taxon>Pseudomonadati</taxon>
        <taxon>Pseudomonadota</taxon>
        <taxon>Gammaproteobacteria</taxon>
        <taxon>Moraxellales</taxon>
        <taxon>Moraxellaceae</taxon>
        <taxon>Alkanindiges</taxon>
    </lineage>
</organism>
<sequence length="153" mass="17065">MSCMTAPLYLDDLTIGDRFTSPSYTLEKDQLLEFASEYDPQPFHLDDELAKDTLFNGLAASGWQTASITMKLWTETLHVANGLIGIDCHLKWPTPTRPGDTLRVEAEIVDIKVSQSKPNMGIVTYHSLTKNQHDQVVQDTTTKVVVFKKPAVA</sequence>
<keyword evidence="3" id="KW-1185">Reference proteome</keyword>
<feature type="domain" description="MaoC-like" evidence="1">
    <location>
        <begin position="19"/>
        <end position="127"/>
    </location>
</feature>
<dbReference type="EMBL" id="SNTY01000016">
    <property type="protein sequence ID" value="TEU28609.1"/>
    <property type="molecule type" value="Genomic_DNA"/>
</dbReference>